<evidence type="ECO:0000313" key="1">
    <source>
        <dbReference type="EMBL" id="EQA34981.1"/>
    </source>
</evidence>
<dbReference type="EMBL" id="AHMM02000025">
    <property type="protein sequence ID" value="EQA34981.1"/>
    <property type="molecule type" value="Genomic_DNA"/>
</dbReference>
<name>V6H837_9LEPT</name>
<comment type="caution">
    <text evidence="1">The sequence shown here is derived from an EMBL/GenBank/DDBJ whole genome shotgun (WGS) entry which is preliminary data.</text>
</comment>
<dbReference type="Proteomes" id="UP000018719">
    <property type="component" value="Unassembled WGS sequence"/>
</dbReference>
<dbReference type="AlphaFoldDB" id="V6H837"/>
<organism evidence="1 2">
    <name type="scientific">Leptospira inadai serovar Lyme str. 10</name>
    <dbReference type="NCBI Taxonomy" id="1049790"/>
    <lineage>
        <taxon>Bacteria</taxon>
        <taxon>Pseudomonadati</taxon>
        <taxon>Spirochaetota</taxon>
        <taxon>Spirochaetia</taxon>
        <taxon>Leptospirales</taxon>
        <taxon>Leptospiraceae</taxon>
        <taxon>Leptospira</taxon>
    </lineage>
</organism>
<reference evidence="1 2" key="1">
    <citation type="submission" date="2013-05" db="EMBL/GenBank/DDBJ databases">
        <authorList>
            <person name="Harkins D.M."/>
            <person name="Durkin A.S."/>
            <person name="Brinkac L.M."/>
            <person name="Haft D.H."/>
            <person name="Selengut J.D."/>
            <person name="Sanka R."/>
            <person name="DePew J."/>
            <person name="Purushe J."/>
            <person name="Hartskeerl R.A."/>
            <person name="Ahmed A."/>
            <person name="van der Linden H."/>
            <person name="Goris M.G.A."/>
            <person name="Vinetz J.M."/>
            <person name="Sutton G.G."/>
            <person name="Nierman W.C."/>
            <person name="Fouts D.E."/>
        </authorList>
    </citation>
    <scope>NUCLEOTIDE SEQUENCE [LARGE SCALE GENOMIC DNA]</scope>
    <source>
        <strain evidence="1 2">10</strain>
    </source>
</reference>
<dbReference type="InterPro" id="IPR030885">
    <property type="entry name" value="Lepto_longest"/>
</dbReference>
<accession>V6H837</accession>
<dbReference type="NCBIfam" id="TIGR04388">
    <property type="entry name" value="Lepto_longest"/>
    <property type="match status" value="1"/>
</dbReference>
<protein>
    <submittedName>
        <fullName evidence="1">Large structural domain protein</fullName>
    </submittedName>
</protein>
<proteinExistence type="predicted"/>
<gene>
    <name evidence="1" type="ORF">LEP1GSC047_1981</name>
</gene>
<sequence>MLNSRMSYIDGMVGNLSSQLTFTDSGLGQLLKANGDTIYTGKGGKDGNQYIADIDGNMKRDANGNGITLQSFINSTCGQGLANAACAAYTTKEYASVVANADGSITLTKNMHTGRHH</sequence>
<evidence type="ECO:0000313" key="2">
    <source>
        <dbReference type="Proteomes" id="UP000018719"/>
    </source>
</evidence>